<feature type="transmembrane region" description="Helical" evidence="2">
    <location>
        <begin position="101"/>
        <end position="124"/>
    </location>
</feature>
<dbReference type="OrthoDB" id="3206554at2759"/>
<feature type="transmembrane region" description="Helical" evidence="2">
    <location>
        <begin position="175"/>
        <end position="197"/>
    </location>
</feature>
<feature type="transmembrane region" description="Helical" evidence="2">
    <location>
        <begin position="27"/>
        <end position="53"/>
    </location>
</feature>
<feature type="domain" description="DUF6534" evidence="3">
    <location>
        <begin position="184"/>
        <end position="270"/>
    </location>
</feature>
<proteinExistence type="predicted"/>
<feature type="transmembrane region" description="Helical" evidence="2">
    <location>
        <begin position="136"/>
        <end position="155"/>
    </location>
</feature>
<organism evidence="4 5">
    <name type="scientific">Suillus luteus UH-Slu-Lm8-n1</name>
    <dbReference type="NCBI Taxonomy" id="930992"/>
    <lineage>
        <taxon>Eukaryota</taxon>
        <taxon>Fungi</taxon>
        <taxon>Dikarya</taxon>
        <taxon>Basidiomycota</taxon>
        <taxon>Agaricomycotina</taxon>
        <taxon>Agaricomycetes</taxon>
        <taxon>Agaricomycetidae</taxon>
        <taxon>Boletales</taxon>
        <taxon>Suillineae</taxon>
        <taxon>Suillaceae</taxon>
        <taxon>Suillus</taxon>
    </lineage>
</organism>
<accession>A0A0D0AG59</accession>
<dbReference type="HOGENOM" id="CLU_046025_0_0_1"/>
<feature type="transmembrane region" description="Helical" evidence="2">
    <location>
        <begin position="217"/>
        <end position="241"/>
    </location>
</feature>
<feature type="region of interest" description="Disordered" evidence="1">
    <location>
        <begin position="324"/>
        <end position="349"/>
    </location>
</feature>
<dbReference type="STRING" id="930992.A0A0D0AG59"/>
<name>A0A0D0AG59_9AGAM</name>
<feature type="compositionally biased region" description="Polar residues" evidence="1">
    <location>
        <begin position="336"/>
        <end position="349"/>
    </location>
</feature>
<protein>
    <recommendedName>
        <fullName evidence="3">DUF6534 domain-containing protein</fullName>
    </recommendedName>
</protein>
<keyword evidence="2" id="KW-1133">Transmembrane helix</keyword>
<evidence type="ECO:0000313" key="4">
    <source>
        <dbReference type="EMBL" id="KIK37119.1"/>
    </source>
</evidence>
<dbReference type="InParanoid" id="A0A0D0AG59"/>
<sequence length="349" mass="38869">MMNLCCACLAAPSFLHSLQIMASLPTIYGAVLLGGFIASVLSGIITAQTFTYIRRYPTDSRITKSIVALTWLLDSLHTGLVCTASWIFTIQWFGDEGKIDYIPVPLAISVALTACLTLIVHCFFAHRIHRLTHSDWRISGPIFVFAFLRLVAALVSTVEMIELQTMTEFRHKVEWVFTAGLSLSCLADVLVTAALCFTLRRSRSSHSNMDRIINSIILYTLENNALTSVATIISMICWVTMRNLIFLGVHFVLSKFYANTLLATLNSRKRLQEERSRGGLSNELPVAFPGRYQSKYSKHLDPGNKLEINVERTIEYEAGGDFAKRSTHTIPPESPPSTADPNHITSHAV</sequence>
<evidence type="ECO:0000259" key="3">
    <source>
        <dbReference type="Pfam" id="PF20152"/>
    </source>
</evidence>
<evidence type="ECO:0000313" key="5">
    <source>
        <dbReference type="Proteomes" id="UP000054485"/>
    </source>
</evidence>
<dbReference type="EMBL" id="KN835474">
    <property type="protein sequence ID" value="KIK37119.1"/>
    <property type="molecule type" value="Genomic_DNA"/>
</dbReference>
<dbReference type="Pfam" id="PF20152">
    <property type="entry name" value="DUF6534"/>
    <property type="match status" value="1"/>
</dbReference>
<dbReference type="PANTHER" id="PTHR40465:SF1">
    <property type="entry name" value="DUF6534 DOMAIN-CONTAINING PROTEIN"/>
    <property type="match status" value="1"/>
</dbReference>
<reference evidence="5" key="2">
    <citation type="submission" date="2015-01" db="EMBL/GenBank/DDBJ databases">
        <title>Evolutionary Origins and Diversification of the Mycorrhizal Mutualists.</title>
        <authorList>
            <consortium name="DOE Joint Genome Institute"/>
            <consortium name="Mycorrhizal Genomics Consortium"/>
            <person name="Kohler A."/>
            <person name="Kuo A."/>
            <person name="Nagy L.G."/>
            <person name="Floudas D."/>
            <person name="Copeland A."/>
            <person name="Barry K.W."/>
            <person name="Cichocki N."/>
            <person name="Veneault-Fourrey C."/>
            <person name="LaButti K."/>
            <person name="Lindquist E.A."/>
            <person name="Lipzen A."/>
            <person name="Lundell T."/>
            <person name="Morin E."/>
            <person name="Murat C."/>
            <person name="Riley R."/>
            <person name="Ohm R."/>
            <person name="Sun H."/>
            <person name="Tunlid A."/>
            <person name="Henrissat B."/>
            <person name="Grigoriev I.V."/>
            <person name="Hibbett D.S."/>
            <person name="Martin F."/>
        </authorList>
    </citation>
    <scope>NUCLEOTIDE SEQUENCE [LARGE SCALE GENOMIC DNA]</scope>
    <source>
        <strain evidence="5">UH-Slu-Lm8-n1</strain>
    </source>
</reference>
<keyword evidence="2" id="KW-0812">Transmembrane</keyword>
<dbReference type="InterPro" id="IPR045339">
    <property type="entry name" value="DUF6534"/>
</dbReference>
<keyword evidence="2" id="KW-0472">Membrane</keyword>
<dbReference type="Proteomes" id="UP000054485">
    <property type="component" value="Unassembled WGS sequence"/>
</dbReference>
<reference evidence="4 5" key="1">
    <citation type="submission" date="2014-04" db="EMBL/GenBank/DDBJ databases">
        <authorList>
            <consortium name="DOE Joint Genome Institute"/>
            <person name="Kuo A."/>
            <person name="Ruytinx J."/>
            <person name="Rineau F."/>
            <person name="Colpaert J."/>
            <person name="Kohler A."/>
            <person name="Nagy L.G."/>
            <person name="Floudas D."/>
            <person name="Copeland A."/>
            <person name="Barry K.W."/>
            <person name="Cichocki N."/>
            <person name="Veneault-Fourrey C."/>
            <person name="LaButti K."/>
            <person name="Lindquist E.A."/>
            <person name="Lipzen A."/>
            <person name="Lundell T."/>
            <person name="Morin E."/>
            <person name="Murat C."/>
            <person name="Sun H."/>
            <person name="Tunlid A."/>
            <person name="Henrissat B."/>
            <person name="Grigoriev I.V."/>
            <person name="Hibbett D.S."/>
            <person name="Martin F."/>
            <person name="Nordberg H.P."/>
            <person name="Cantor M.N."/>
            <person name="Hua S.X."/>
        </authorList>
    </citation>
    <scope>NUCLEOTIDE SEQUENCE [LARGE SCALE GENOMIC DNA]</scope>
    <source>
        <strain evidence="4 5">UH-Slu-Lm8-n1</strain>
    </source>
</reference>
<feature type="transmembrane region" description="Helical" evidence="2">
    <location>
        <begin position="65"/>
        <end position="89"/>
    </location>
</feature>
<dbReference type="PANTHER" id="PTHR40465">
    <property type="entry name" value="CHROMOSOME 1, WHOLE GENOME SHOTGUN SEQUENCE"/>
    <property type="match status" value="1"/>
</dbReference>
<dbReference type="AlphaFoldDB" id="A0A0D0AG59"/>
<evidence type="ECO:0000256" key="2">
    <source>
        <dbReference type="SAM" id="Phobius"/>
    </source>
</evidence>
<keyword evidence="5" id="KW-1185">Reference proteome</keyword>
<evidence type="ECO:0000256" key="1">
    <source>
        <dbReference type="SAM" id="MobiDB-lite"/>
    </source>
</evidence>
<feature type="transmembrane region" description="Helical" evidence="2">
    <location>
        <begin position="247"/>
        <end position="265"/>
    </location>
</feature>
<gene>
    <name evidence="4" type="ORF">CY34DRAFT_810656</name>
</gene>